<name>A0ABR3CN12_9PEZI</name>
<feature type="region of interest" description="Disordered" evidence="1">
    <location>
        <begin position="1"/>
        <end position="55"/>
    </location>
</feature>
<organism evidence="2 3">
    <name type="scientific">Diplodia seriata</name>
    <dbReference type="NCBI Taxonomy" id="420778"/>
    <lineage>
        <taxon>Eukaryota</taxon>
        <taxon>Fungi</taxon>
        <taxon>Dikarya</taxon>
        <taxon>Ascomycota</taxon>
        <taxon>Pezizomycotina</taxon>
        <taxon>Dothideomycetes</taxon>
        <taxon>Dothideomycetes incertae sedis</taxon>
        <taxon>Botryosphaeriales</taxon>
        <taxon>Botryosphaeriaceae</taxon>
        <taxon>Diplodia</taxon>
    </lineage>
</organism>
<proteinExistence type="predicted"/>
<protein>
    <submittedName>
        <fullName evidence="2">Uncharacterized protein</fullName>
    </submittedName>
</protein>
<gene>
    <name evidence="2" type="ORF">SLS55_003442</name>
</gene>
<dbReference type="RefSeq" id="XP_066635036.1">
    <property type="nucleotide sequence ID" value="XM_066774917.1"/>
</dbReference>
<keyword evidence="3" id="KW-1185">Reference proteome</keyword>
<dbReference type="Proteomes" id="UP001430584">
    <property type="component" value="Unassembled WGS sequence"/>
</dbReference>
<dbReference type="EMBL" id="JAJVCZ030000003">
    <property type="protein sequence ID" value="KAL0262007.1"/>
    <property type="molecule type" value="Genomic_DNA"/>
</dbReference>
<accession>A0ABR3CN12</accession>
<dbReference type="GeneID" id="92007527"/>
<evidence type="ECO:0000313" key="3">
    <source>
        <dbReference type="Proteomes" id="UP001430584"/>
    </source>
</evidence>
<feature type="compositionally biased region" description="Basic and acidic residues" evidence="1">
    <location>
        <begin position="1"/>
        <end position="10"/>
    </location>
</feature>
<sequence>MSTKRNHDEAIGDGEDDNSGDTNQSRRVRTASPGISDEAVAGGEDNDSGDTNEDRRVHTALPGLADITQRVNGSDWETNEHLDRMNDQLVQWSMLRSDMLRGMQLKSSELHVNQEVINNIEVEMENLQEIQDFTLQLGPVITGTGLYSSEESMEMENEVLDPLAVEMDRLISVRNRFIARRDRIQGDLIDLEMYFNWYGAESENLRAKCE</sequence>
<evidence type="ECO:0000313" key="2">
    <source>
        <dbReference type="EMBL" id="KAL0262007.1"/>
    </source>
</evidence>
<evidence type="ECO:0000256" key="1">
    <source>
        <dbReference type="SAM" id="MobiDB-lite"/>
    </source>
</evidence>
<reference evidence="2 3" key="1">
    <citation type="submission" date="2024-02" db="EMBL/GenBank/DDBJ databases">
        <title>De novo assembly and annotation of 12 fungi associated with fruit tree decline syndrome in Ontario, Canada.</title>
        <authorList>
            <person name="Sulman M."/>
            <person name="Ellouze W."/>
            <person name="Ilyukhin E."/>
        </authorList>
    </citation>
    <scope>NUCLEOTIDE SEQUENCE [LARGE SCALE GENOMIC DNA]</scope>
    <source>
        <strain evidence="2 3">FDS-637</strain>
    </source>
</reference>
<comment type="caution">
    <text evidence="2">The sequence shown here is derived from an EMBL/GenBank/DDBJ whole genome shotgun (WGS) entry which is preliminary data.</text>
</comment>